<dbReference type="STRING" id="134849.SAMN05443668_104194"/>
<protein>
    <submittedName>
        <fullName evidence="1">Uncharacterized protein</fullName>
    </submittedName>
</protein>
<evidence type="ECO:0000313" key="1">
    <source>
        <dbReference type="EMBL" id="SHN25808.1"/>
    </source>
</evidence>
<dbReference type="Proteomes" id="UP000184440">
    <property type="component" value="Unassembled WGS sequence"/>
</dbReference>
<dbReference type="AlphaFoldDB" id="A0A1M7Q5V6"/>
<gene>
    <name evidence="1" type="ORF">SAMN05443668_104194</name>
</gene>
<dbReference type="RefSeq" id="WP_073257685.1">
    <property type="nucleotide sequence ID" value="NZ_FRCS01000004.1"/>
</dbReference>
<reference evidence="1 2" key="1">
    <citation type="submission" date="2016-11" db="EMBL/GenBank/DDBJ databases">
        <authorList>
            <person name="Jaros S."/>
            <person name="Januszkiewicz K."/>
            <person name="Wedrychowicz H."/>
        </authorList>
    </citation>
    <scope>NUCLEOTIDE SEQUENCE [LARGE SCALE GENOMIC DNA]</scope>
    <source>
        <strain evidence="1 2">DSM 46144</strain>
    </source>
</reference>
<proteinExistence type="predicted"/>
<keyword evidence="2" id="KW-1185">Reference proteome</keyword>
<dbReference type="EMBL" id="FRCS01000004">
    <property type="protein sequence ID" value="SHN25808.1"/>
    <property type="molecule type" value="Genomic_DNA"/>
</dbReference>
<evidence type="ECO:0000313" key="2">
    <source>
        <dbReference type="Proteomes" id="UP000184440"/>
    </source>
</evidence>
<name>A0A1M7Q5V6_9ACTN</name>
<sequence>MRKAAVIAVVLAALAAVTVISVSRLTKLHVPFLSDTCRSYAADNVVRLAPDQLTHAATIVAAAVRRDLPERAAAIALATALQESKLRNLTTGDRDSVGLFQQRPSQGWGTPEQLQDPRYAAGEFYEHLVKVPGWQKMRLTDAAQAVQRSAHPELYQKWEGDASTLAAALLGDEAGAVTCQLRRPPDRVGPQATTALVAELAADLGKLTVNPSVDGDVPILTVAVGGGGKSRLGWQSAHWFVAKAHEYGVRRVAFAGDVWTADSGKWQRDTSAPGEAYVEVRMAAAS</sequence>
<dbReference type="OrthoDB" id="5171895at2"/>
<accession>A0A1M7Q5V6</accession>
<organism evidence="1 2">
    <name type="scientific">Cryptosporangium aurantiacum</name>
    <dbReference type="NCBI Taxonomy" id="134849"/>
    <lineage>
        <taxon>Bacteria</taxon>
        <taxon>Bacillati</taxon>
        <taxon>Actinomycetota</taxon>
        <taxon>Actinomycetes</taxon>
        <taxon>Cryptosporangiales</taxon>
        <taxon>Cryptosporangiaceae</taxon>
        <taxon>Cryptosporangium</taxon>
    </lineage>
</organism>